<dbReference type="RefSeq" id="WP_115215013.1">
    <property type="nucleotide sequence ID" value="NZ_QKWJ01000059.1"/>
</dbReference>
<organism evidence="3 4">
    <name type="scientific">Cupriavidus lacunae</name>
    <dbReference type="NCBI Taxonomy" id="2666307"/>
    <lineage>
        <taxon>Bacteria</taxon>
        <taxon>Pseudomonadati</taxon>
        <taxon>Pseudomonadota</taxon>
        <taxon>Betaproteobacteria</taxon>
        <taxon>Burkholderiales</taxon>
        <taxon>Burkholderiaceae</taxon>
        <taxon>Cupriavidus</taxon>
    </lineage>
</organism>
<dbReference type="CDD" id="cd13578">
    <property type="entry name" value="PBP2_Bug27"/>
    <property type="match status" value="1"/>
</dbReference>
<dbReference type="AlphaFoldDB" id="A0A370NLW0"/>
<name>A0A370NLW0_9BURK</name>
<comment type="similarity">
    <text evidence="1">Belongs to the UPF0065 (bug) family.</text>
</comment>
<evidence type="ECO:0000256" key="2">
    <source>
        <dbReference type="SAM" id="SignalP"/>
    </source>
</evidence>
<dbReference type="InterPro" id="IPR042100">
    <property type="entry name" value="Bug_dom1"/>
</dbReference>
<dbReference type="Gene3D" id="3.40.190.150">
    <property type="entry name" value="Bordetella uptake gene, domain 1"/>
    <property type="match status" value="1"/>
</dbReference>
<feature type="signal peptide" evidence="2">
    <location>
        <begin position="1"/>
        <end position="24"/>
    </location>
</feature>
<reference evidence="4" key="1">
    <citation type="submission" date="2018-06" db="EMBL/GenBank/DDBJ databases">
        <authorList>
            <person name="Feng T."/>
            <person name="Jeon C.O."/>
        </authorList>
    </citation>
    <scope>NUCLEOTIDE SEQUENCE [LARGE SCALE GENOMIC DNA]</scope>
    <source>
        <strain evidence="4">S23</strain>
    </source>
</reference>
<gene>
    <name evidence="3" type="ORF">DN412_30700</name>
</gene>
<sequence>MKCLKALLASGVLATLGLAGAAQAAYPDKPIRLIVGFPAGGASDVAARAIAAKMGAMLGQAIVIENKAGAASNIGSDYVAKATPEGYTLLFGTISLAVNPSLYRKLSYDPLKDLAPIAQVASTPFLVVVNPGTPYHSLADLIAAAKRPADKPIYFASAGNGSGAHLFAELFNSQAGVKMRHVPYRGAAPAMSDVLGGQVPLTFDNIVTTLPLVKGGKLRPLAVTSKTRSRAAPDIPTVAEAGVPGYDATAWFGLFAPAGTPADVIQKLSATAAQATQAPEVRAALEAVGCDPMGTSPHDFDAFFKSEVRKWAKVVDEAHVHLD</sequence>
<dbReference type="EMBL" id="QKWJ01000059">
    <property type="protein sequence ID" value="RDK06607.1"/>
    <property type="molecule type" value="Genomic_DNA"/>
</dbReference>
<comment type="caution">
    <text evidence="3">The sequence shown here is derived from an EMBL/GenBank/DDBJ whole genome shotgun (WGS) entry which is preliminary data.</text>
</comment>
<accession>A0A370NLW0</accession>
<keyword evidence="2" id="KW-0732">Signal</keyword>
<protein>
    <submittedName>
        <fullName evidence="3">Tripartite tricarboxylate transporter substrate binding protein</fullName>
    </submittedName>
</protein>
<dbReference type="Gene3D" id="3.40.190.10">
    <property type="entry name" value="Periplasmic binding protein-like II"/>
    <property type="match status" value="1"/>
</dbReference>
<dbReference type="Pfam" id="PF03401">
    <property type="entry name" value="TctC"/>
    <property type="match status" value="1"/>
</dbReference>
<proteinExistence type="inferred from homology"/>
<dbReference type="Proteomes" id="UP000255165">
    <property type="component" value="Unassembled WGS sequence"/>
</dbReference>
<dbReference type="InterPro" id="IPR005064">
    <property type="entry name" value="BUG"/>
</dbReference>
<dbReference type="PANTHER" id="PTHR42928">
    <property type="entry name" value="TRICARBOXYLATE-BINDING PROTEIN"/>
    <property type="match status" value="1"/>
</dbReference>
<feature type="chain" id="PRO_5016968411" evidence="2">
    <location>
        <begin position="25"/>
        <end position="323"/>
    </location>
</feature>
<dbReference type="PIRSF" id="PIRSF017082">
    <property type="entry name" value="YflP"/>
    <property type="match status" value="1"/>
</dbReference>
<evidence type="ECO:0000313" key="3">
    <source>
        <dbReference type="EMBL" id="RDK06607.1"/>
    </source>
</evidence>
<evidence type="ECO:0000313" key="4">
    <source>
        <dbReference type="Proteomes" id="UP000255165"/>
    </source>
</evidence>
<evidence type="ECO:0000256" key="1">
    <source>
        <dbReference type="ARBA" id="ARBA00006987"/>
    </source>
</evidence>
<dbReference type="SUPFAM" id="SSF53850">
    <property type="entry name" value="Periplasmic binding protein-like II"/>
    <property type="match status" value="1"/>
</dbReference>
<dbReference type="PANTHER" id="PTHR42928:SF5">
    <property type="entry name" value="BLR1237 PROTEIN"/>
    <property type="match status" value="1"/>
</dbReference>
<keyword evidence="4" id="KW-1185">Reference proteome</keyword>